<feature type="domain" description="Peptidase M20 dimerisation" evidence="1">
    <location>
        <begin position="192"/>
        <end position="288"/>
    </location>
</feature>
<evidence type="ECO:0000313" key="3">
    <source>
        <dbReference type="Proteomes" id="UP001500483"/>
    </source>
</evidence>
<dbReference type="EMBL" id="BAAAYK010000038">
    <property type="protein sequence ID" value="GAA3362490.1"/>
    <property type="molecule type" value="Genomic_DNA"/>
</dbReference>
<dbReference type="Pfam" id="PF01546">
    <property type="entry name" value="Peptidase_M20"/>
    <property type="match status" value="1"/>
</dbReference>
<dbReference type="Gene3D" id="3.30.70.360">
    <property type="match status" value="1"/>
</dbReference>
<dbReference type="Gene3D" id="3.40.630.10">
    <property type="entry name" value="Zn peptidases"/>
    <property type="match status" value="1"/>
</dbReference>
<reference evidence="3" key="1">
    <citation type="journal article" date="2019" name="Int. J. Syst. Evol. Microbiol.">
        <title>The Global Catalogue of Microorganisms (GCM) 10K type strain sequencing project: providing services to taxonomists for standard genome sequencing and annotation.</title>
        <authorList>
            <consortium name="The Broad Institute Genomics Platform"/>
            <consortium name="The Broad Institute Genome Sequencing Center for Infectious Disease"/>
            <person name="Wu L."/>
            <person name="Ma J."/>
        </authorList>
    </citation>
    <scope>NUCLEOTIDE SEQUENCE [LARGE SCALE GENOMIC DNA]</scope>
    <source>
        <strain evidence="3">JCM 9687</strain>
    </source>
</reference>
<dbReference type="SUPFAM" id="SSF53187">
    <property type="entry name" value="Zn-dependent exopeptidases"/>
    <property type="match status" value="1"/>
</dbReference>
<dbReference type="SUPFAM" id="SSF55031">
    <property type="entry name" value="Bacterial exopeptidase dimerisation domain"/>
    <property type="match status" value="1"/>
</dbReference>
<comment type="caution">
    <text evidence="2">The sequence shown here is derived from an EMBL/GenBank/DDBJ whole genome shotgun (WGS) entry which is preliminary data.</text>
</comment>
<accession>A0ABP6RX64</accession>
<dbReference type="PANTHER" id="PTHR11014">
    <property type="entry name" value="PEPTIDASE M20 FAMILY MEMBER"/>
    <property type="match status" value="1"/>
</dbReference>
<keyword evidence="3" id="KW-1185">Reference proteome</keyword>
<dbReference type="InterPro" id="IPR036264">
    <property type="entry name" value="Bact_exopeptidase_dim_dom"/>
</dbReference>
<dbReference type="InterPro" id="IPR002933">
    <property type="entry name" value="Peptidase_M20"/>
</dbReference>
<name>A0ABP6RX64_9PSEU</name>
<dbReference type="Pfam" id="PF07687">
    <property type="entry name" value="M20_dimer"/>
    <property type="match status" value="1"/>
</dbReference>
<dbReference type="PIRSF" id="PIRSF005962">
    <property type="entry name" value="Pept_M20D_amidohydro"/>
    <property type="match status" value="1"/>
</dbReference>
<dbReference type="Proteomes" id="UP001500483">
    <property type="component" value="Unassembled WGS sequence"/>
</dbReference>
<sequence length="411" mass="43306">MPSGPFPELEAALPELERCYLDLHRHPELAFAEHRTAEVGARALRAAGCEVTTGVGGTGVVGVLRSGEGPTVLLRADMDGLPLREQTGLDYASTEVADGEVPVAHACGHDMHVTWLLGAARLLAGRRAEWSGTVLFVLQPAEEHGGGARAMLADGVFDRFGTPDVVLGQHVGPMPAGHVFTRPGLTMSASDSVHVRMFGRGGHGSRPETTVDPVVMAAATVMRLQTVVSREVAATESAVVTVGALNAGSKENVIPDEAELQLSIRSFAEPVRTRVHEAVRRIVRAEAAAAGAPREPEFTEVDSYPATVNDERATEALTARFREVFGEQRVHPAPVVAGSEDFGEFGAASGAPSVFWFVGGVDAERFAAASEAGTVERDVPSNHSPQFAPQLHPTLSAGVETLVAAALHHLD</sequence>
<gene>
    <name evidence="2" type="ORF">GCM10020366_50630</name>
</gene>
<dbReference type="NCBIfam" id="TIGR01891">
    <property type="entry name" value="amidohydrolases"/>
    <property type="match status" value="1"/>
</dbReference>
<evidence type="ECO:0000313" key="2">
    <source>
        <dbReference type="EMBL" id="GAA3362490.1"/>
    </source>
</evidence>
<protein>
    <submittedName>
        <fullName evidence="2">Amidohydrolase</fullName>
    </submittedName>
</protein>
<dbReference type="RefSeq" id="WP_258342552.1">
    <property type="nucleotide sequence ID" value="NZ_BAAAYK010000038.1"/>
</dbReference>
<dbReference type="PANTHER" id="PTHR11014:SF63">
    <property type="entry name" value="METALLOPEPTIDASE, PUTATIVE (AFU_ORTHOLOGUE AFUA_6G09600)-RELATED"/>
    <property type="match status" value="1"/>
</dbReference>
<dbReference type="InterPro" id="IPR011650">
    <property type="entry name" value="Peptidase_M20_dimer"/>
</dbReference>
<evidence type="ECO:0000259" key="1">
    <source>
        <dbReference type="Pfam" id="PF07687"/>
    </source>
</evidence>
<dbReference type="InterPro" id="IPR017439">
    <property type="entry name" value="Amidohydrolase"/>
</dbReference>
<organism evidence="2 3">
    <name type="scientific">Saccharopolyspora gregorii</name>
    <dbReference type="NCBI Taxonomy" id="33914"/>
    <lineage>
        <taxon>Bacteria</taxon>
        <taxon>Bacillati</taxon>
        <taxon>Actinomycetota</taxon>
        <taxon>Actinomycetes</taxon>
        <taxon>Pseudonocardiales</taxon>
        <taxon>Pseudonocardiaceae</taxon>
        <taxon>Saccharopolyspora</taxon>
    </lineage>
</organism>
<proteinExistence type="predicted"/>